<dbReference type="Pfam" id="PF17885">
    <property type="entry name" value="Smoa_sbd"/>
    <property type="match status" value="1"/>
</dbReference>
<reference evidence="2 3" key="1">
    <citation type="submission" date="2014-04" db="EMBL/GenBank/DDBJ databases">
        <title>Draft genome sequence of Pantoea beijingensis strain LMG 27579, an emerging pathogen to Pleurotus eryngii with potential industrial application.</title>
        <authorList>
            <person name="Xu F."/>
            <person name="Liu Y."/>
            <person name="Wang S."/>
            <person name="Yin Y."/>
            <person name="Ma Y."/>
            <person name="Zhao S."/>
            <person name="Rong C."/>
        </authorList>
    </citation>
    <scope>NUCLEOTIDE SEQUENCE [LARGE SCALE GENOMIC DNA]</scope>
    <source>
        <strain evidence="2 3">LMG 27579</strain>
    </source>
</reference>
<dbReference type="InterPro" id="IPR036188">
    <property type="entry name" value="FAD/NAD-bd_sf"/>
</dbReference>
<protein>
    <recommendedName>
        <fullName evidence="1">Styrene monooxygenase StyA putative substrate binding domain-containing protein</fullName>
    </recommendedName>
</protein>
<proteinExistence type="predicted"/>
<name>A0A443IIJ4_9GAMM</name>
<dbReference type="RefSeq" id="WP_128174818.1">
    <property type="nucleotide sequence ID" value="NZ_CP071409.1"/>
</dbReference>
<evidence type="ECO:0000313" key="2">
    <source>
        <dbReference type="EMBL" id="RWR03831.1"/>
    </source>
</evidence>
<dbReference type="EMBL" id="JMEE01000001">
    <property type="protein sequence ID" value="RWR03831.1"/>
    <property type="molecule type" value="Genomic_DNA"/>
</dbReference>
<dbReference type="SUPFAM" id="SSF51905">
    <property type="entry name" value="FAD/NAD(P)-binding domain"/>
    <property type="match status" value="1"/>
</dbReference>
<dbReference type="Proteomes" id="UP000288794">
    <property type="component" value="Unassembled WGS sequence"/>
</dbReference>
<evidence type="ECO:0000259" key="1">
    <source>
        <dbReference type="Pfam" id="PF17885"/>
    </source>
</evidence>
<dbReference type="Gene3D" id="3.50.50.60">
    <property type="entry name" value="FAD/NAD(P)-binding domain"/>
    <property type="match status" value="3"/>
</dbReference>
<organism evidence="2 3">
    <name type="scientific">[Pantoea] beijingensis</name>
    <dbReference type="NCBI Taxonomy" id="1324864"/>
    <lineage>
        <taxon>Bacteria</taxon>
        <taxon>Pseudomonadati</taxon>
        <taxon>Pseudomonadota</taxon>
        <taxon>Gammaproteobacteria</taxon>
        <taxon>Enterobacterales</taxon>
        <taxon>Erwiniaceae</taxon>
        <taxon>Erwinia</taxon>
    </lineage>
</organism>
<accession>A0A443IIJ4</accession>
<dbReference type="AlphaFoldDB" id="A0A443IIJ4"/>
<comment type="caution">
    <text evidence="2">The sequence shown here is derived from an EMBL/GenBank/DDBJ whole genome shotgun (WGS) entry which is preliminary data.</text>
</comment>
<keyword evidence="3" id="KW-1185">Reference proteome</keyword>
<dbReference type="PRINTS" id="PR00420">
    <property type="entry name" value="RNGMNOXGNASE"/>
</dbReference>
<gene>
    <name evidence="2" type="ORF">ED28_02250</name>
</gene>
<dbReference type="InterPro" id="IPR041654">
    <property type="entry name" value="StyA_sbd"/>
</dbReference>
<evidence type="ECO:0000313" key="3">
    <source>
        <dbReference type="Proteomes" id="UP000288794"/>
    </source>
</evidence>
<feature type="domain" description="Styrene monooxygenase StyA putative substrate binding" evidence="1">
    <location>
        <begin position="148"/>
        <end position="255"/>
    </location>
</feature>
<sequence length="402" mass="44458">MKKIAIIGSGQSGLILALGLLEKNFQVTLVSDRSQEQIRNGSVLSSQCLFSSAIATEDRIIKQTWHDYPADVAGIELNIINPENSHEKLVHWLGKLKQPGQSVDQRMKLSSLMDIFTQRGGQLKIVKADIPLLEKLAEKHDLVILATGKGEISKKLTVNESVSHHVIPQRILSLCYVHGVKKISEHEYVTCNILPGIGEYFSMPAVTFSGPCHISFFEGIPGGAFDCWENIKTPDEHLILTKKLLTQYLPAESDRMVAAELTDRRATLIGSVTPVIREPVLTLPSGRHVLSIGDAAVLNDPITGQGANSATKAADIYLESIVAQQNLVFDRQWMESTFEKYWAYAKYVCEWTDSLLAPPTERILSIIGQAQESSVLADNIANGFDDPTTLFPWWRSSELLPA</sequence>